<accession>A0A5B9DKC5</accession>
<gene>
    <name evidence="1" type="ORF">FNA67_04710</name>
</gene>
<keyword evidence="2" id="KW-1185">Reference proteome</keyword>
<dbReference type="Proteomes" id="UP000321062">
    <property type="component" value="Chromosome"/>
</dbReference>
<reference evidence="1 2" key="1">
    <citation type="journal article" date="2015" name="Int. J. Syst. Evol. Microbiol.">
        <title>Youhaiella tibetensis gen. nov., sp. nov., isolated from subsurface sediment.</title>
        <authorList>
            <person name="Wang Y.X."/>
            <person name="Huang F.Q."/>
            <person name="Nogi Y."/>
            <person name="Pang S.J."/>
            <person name="Wang P.K."/>
            <person name="Lv J."/>
        </authorList>
    </citation>
    <scope>NUCLEOTIDE SEQUENCE [LARGE SCALE GENOMIC DNA]</scope>
    <source>
        <strain evidence="2">fig4</strain>
    </source>
</reference>
<sequence length="73" mass="8040">MKTLLLAQLIISFLMATIMTGFFSLLALGVSPQWPQAWLHNFVIAWPVAFCLSLVVGKVAFAIAHRVFPPARA</sequence>
<organism evidence="1 2">
    <name type="scientific">Paradevosia tibetensis</name>
    <dbReference type="NCBI Taxonomy" id="1447062"/>
    <lineage>
        <taxon>Bacteria</taxon>
        <taxon>Pseudomonadati</taxon>
        <taxon>Pseudomonadota</taxon>
        <taxon>Alphaproteobacteria</taxon>
        <taxon>Hyphomicrobiales</taxon>
        <taxon>Devosiaceae</taxon>
        <taxon>Paradevosia</taxon>
    </lineage>
</organism>
<dbReference type="RefSeq" id="WP_049707819.1">
    <property type="nucleotide sequence ID" value="NZ_BMFM01000001.1"/>
</dbReference>
<dbReference type="InterPro" id="IPR021529">
    <property type="entry name" value="DUF2798"/>
</dbReference>
<name>A0A5B9DKC5_9HYPH</name>
<dbReference type="OrthoDB" id="7159403at2"/>
<dbReference type="AlphaFoldDB" id="A0A5B9DKC5"/>
<dbReference type="KEGG" id="yti:FNA67_04710"/>
<dbReference type="EMBL" id="CP041690">
    <property type="protein sequence ID" value="QEE19516.1"/>
    <property type="molecule type" value="Genomic_DNA"/>
</dbReference>
<proteinExistence type="predicted"/>
<dbReference type="Pfam" id="PF11391">
    <property type="entry name" value="DUF2798"/>
    <property type="match status" value="1"/>
</dbReference>
<evidence type="ECO:0000313" key="1">
    <source>
        <dbReference type="EMBL" id="QEE19516.1"/>
    </source>
</evidence>
<evidence type="ECO:0000313" key="2">
    <source>
        <dbReference type="Proteomes" id="UP000321062"/>
    </source>
</evidence>
<protein>
    <submittedName>
        <fullName evidence="1">DUF2798 domain-containing protein</fullName>
    </submittedName>
</protein>